<evidence type="ECO:0000313" key="3">
    <source>
        <dbReference type="Proteomes" id="UP001595621"/>
    </source>
</evidence>
<dbReference type="EMBL" id="JBHRTD010000001">
    <property type="protein sequence ID" value="MFC3137021.1"/>
    <property type="molecule type" value="Genomic_DNA"/>
</dbReference>
<keyword evidence="3" id="KW-1185">Reference proteome</keyword>
<feature type="transmembrane region" description="Helical" evidence="1">
    <location>
        <begin position="66"/>
        <end position="86"/>
    </location>
</feature>
<keyword evidence="1" id="KW-0472">Membrane</keyword>
<organism evidence="2 3">
    <name type="scientific">Shewanella submarina</name>
    <dbReference type="NCBI Taxonomy" id="2016376"/>
    <lineage>
        <taxon>Bacteria</taxon>
        <taxon>Pseudomonadati</taxon>
        <taxon>Pseudomonadota</taxon>
        <taxon>Gammaproteobacteria</taxon>
        <taxon>Alteromonadales</taxon>
        <taxon>Shewanellaceae</taxon>
        <taxon>Shewanella</taxon>
    </lineage>
</organism>
<proteinExistence type="predicted"/>
<reference evidence="3" key="1">
    <citation type="journal article" date="2019" name="Int. J. Syst. Evol. Microbiol.">
        <title>The Global Catalogue of Microorganisms (GCM) 10K type strain sequencing project: providing services to taxonomists for standard genome sequencing and annotation.</title>
        <authorList>
            <consortium name="The Broad Institute Genomics Platform"/>
            <consortium name="The Broad Institute Genome Sequencing Center for Infectious Disease"/>
            <person name="Wu L."/>
            <person name="Ma J."/>
        </authorList>
    </citation>
    <scope>NUCLEOTIDE SEQUENCE [LARGE SCALE GENOMIC DNA]</scope>
    <source>
        <strain evidence="3">KCTC 52277</strain>
    </source>
</reference>
<accession>A0ABV7GC51</accession>
<feature type="transmembrane region" description="Helical" evidence="1">
    <location>
        <begin position="37"/>
        <end position="54"/>
    </location>
</feature>
<sequence>MRENYYHAFFHAERQRTKTKLEAELAAVKKSMLMTQLIGLPGAIMLGLGVYGIFVEGEKFLPFLDDPINCYGLLAVGALISMWEAMRVLQLNRRQQDIQSKLDTL</sequence>
<gene>
    <name evidence="2" type="ORF">ACFOE0_02290</name>
</gene>
<protein>
    <submittedName>
        <fullName evidence="2">Uncharacterized protein</fullName>
    </submittedName>
</protein>
<evidence type="ECO:0000256" key="1">
    <source>
        <dbReference type="SAM" id="Phobius"/>
    </source>
</evidence>
<dbReference type="Proteomes" id="UP001595621">
    <property type="component" value="Unassembled WGS sequence"/>
</dbReference>
<keyword evidence="1" id="KW-1133">Transmembrane helix</keyword>
<comment type="caution">
    <text evidence="2">The sequence shown here is derived from an EMBL/GenBank/DDBJ whole genome shotgun (WGS) entry which is preliminary data.</text>
</comment>
<evidence type="ECO:0000313" key="2">
    <source>
        <dbReference type="EMBL" id="MFC3137021.1"/>
    </source>
</evidence>
<name>A0ABV7GC51_9GAMM</name>
<dbReference type="RefSeq" id="WP_248937336.1">
    <property type="nucleotide sequence ID" value="NZ_JAKILF010000008.1"/>
</dbReference>
<keyword evidence="1" id="KW-0812">Transmembrane</keyword>